<dbReference type="PANTHER" id="PTHR45661:SF3">
    <property type="entry name" value="IG-LIKE DOMAIN-CONTAINING PROTEIN"/>
    <property type="match status" value="1"/>
</dbReference>
<dbReference type="Pfam" id="PF13306">
    <property type="entry name" value="LRR_5"/>
    <property type="match status" value="2"/>
</dbReference>
<dbReference type="Gene3D" id="3.80.10.10">
    <property type="entry name" value="Ribonuclease Inhibitor"/>
    <property type="match status" value="3"/>
</dbReference>
<feature type="signal peptide" evidence="1">
    <location>
        <begin position="1"/>
        <end position="24"/>
    </location>
</feature>
<reference evidence="2" key="2">
    <citation type="journal article" date="2021" name="PeerJ">
        <title>Extensive microbial diversity within the chicken gut microbiome revealed by metagenomics and culture.</title>
        <authorList>
            <person name="Gilroy R."/>
            <person name="Ravi A."/>
            <person name="Getino M."/>
            <person name="Pursley I."/>
            <person name="Horton D.L."/>
            <person name="Alikhan N.F."/>
            <person name="Baker D."/>
            <person name="Gharbi K."/>
            <person name="Hall N."/>
            <person name="Watson M."/>
            <person name="Adriaenssens E.M."/>
            <person name="Foster-Nyarko E."/>
            <person name="Jarju S."/>
            <person name="Secka A."/>
            <person name="Antonio M."/>
            <person name="Oren A."/>
            <person name="Chaudhuri R.R."/>
            <person name="La Ragione R."/>
            <person name="Hildebrand F."/>
            <person name="Pallen M.J."/>
        </authorList>
    </citation>
    <scope>NUCLEOTIDE SEQUENCE</scope>
    <source>
        <strain evidence="2">6919</strain>
    </source>
</reference>
<dbReference type="PANTHER" id="PTHR45661">
    <property type="entry name" value="SURFACE ANTIGEN"/>
    <property type="match status" value="1"/>
</dbReference>
<accession>A0A9D9IP13</accession>
<keyword evidence="1" id="KW-0732">Signal</keyword>
<proteinExistence type="predicted"/>
<feature type="chain" id="PRO_5039417391" evidence="1">
    <location>
        <begin position="25"/>
        <end position="443"/>
    </location>
</feature>
<comment type="caution">
    <text evidence="2">The sequence shown here is derived from an EMBL/GenBank/DDBJ whole genome shotgun (WGS) entry which is preliminary data.</text>
</comment>
<name>A0A9D9IP13_9BACT</name>
<dbReference type="InterPro" id="IPR026906">
    <property type="entry name" value="LRR_5"/>
</dbReference>
<gene>
    <name evidence="2" type="ORF">IAB88_00850</name>
</gene>
<sequence length="443" mass="46860">MKVKNLLVFLMSAALSSVSVDVLASVEVDGICYNILSEVGKTVEVTENPAGYSGDIVIPNQAIIEGESYMVTAIGDYAFEGCRKLTSIGLPAKLSDIGEYAFADCTALAYMEIPENVQFIGMRAFSGCTGLTSVKIPDSAAGVNMGIFVFEDCTGLTSIELPNWVYALPNGTFSGCTGLASVSLPDGLHIIDDHAFSDCTALMSIELPASLTEIGMAAFQGCGLASVEIPDNVTLIEEGAFQECGNLVSAVLPSGLETLGNFIFSKCGRLSSIEIPKSVTSIGIYTFFSCGSLTSIDIPENVTSIGDNVFTACNSLTEIRSKNPTPPEASRNTFDDYHYTDCALIVPEGSLDKYSTAAVWCNFVNMDEADFGGIVDVLDSENAVKVVADNGRIMVYGAVENQVVEVYNTAGQVVYRGFGSIVEGLSEGIYIVAVGGRSYKVAL</sequence>
<dbReference type="Proteomes" id="UP000823598">
    <property type="component" value="Unassembled WGS sequence"/>
</dbReference>
<dbReference type="InterPro" id="IPR032675">
    <property type="entry name" value="LRR_dom_sf"/>
</dbReference>
<dbReference type="InterPro" id="IPR053139">
    <property type="entry name" value="Surface_bspA-like"/>
</dbReference>
<evidence type="ECO:0000313" key="3">
    <source>
        <dbReference type="Proteomes" id="UP000823598"/>
    </source>
</evidence>
<dbReference type="EMBL" id="JADIMC010000012">
    <property type="protein sequence ID" value="MBO8475521.1"/>
    <property type="molecule type" value="Genomic_DNA"/>
</dbReference>
<dbReference type="AlphaFoldDB" id="A0A9D9IP13"/>
<protein>
    <submittedName>
        <fullName evidence="2">Leucine-rich repeat domain-containing protein</fullName>
    </submittedName>
</protein>
<evidence type="ECO:0000256" key="1">
    <source>
        <dbReference type="SAM" id="SignalP"/>
    </source>
</evidence>
<reference evidence="2" key="1">
    <citation type="submission" date="2020-10" db="EMBL/GenBank/DDBJ databases">
        <authorList>
            <person name="Gilroy R."/>
        </authorList>
    </citation>
    <scope>NUCLEOTIDE SEQUENCE</scope>
    <source>
        <strain evidence="2">6919</strain>
    </source>
</reference>
<evidence type="ECO:0000313" key="2">
    <source>
        <dbReference type="EMBL" id="MBO8475521.1"/>
    </source>
</evidence>
<dbReference type="SUPFAM" id="SSF52058">
    <property type="entry name" value="L domain-like"/>
    <property type="match status" value="1"/>
</dbReference>
<organism evidence="2 3">
    <name type="scientific">Candidatus Limisoma faecipullorum</name>
    <dbReference type="NCBI Taxonomy" id="2840854"/>
    <lineage>
        <taxon>Bacteria</taxon>
        <taxon>Pseudomonadati</taxon>
        <taxon>Bacteroidota</taxon>
        <taxon>Bacteroidia</taxon>
        <taxon>Bacteroidales</taxon>
        <taxon>Candidatus Limisoma</taxon>
    </lineage>
</organism>
<dbReference type="Gene3D" id="3.40.50.12480">
    <property type="match status" value="1"/>
</dbReference>